<protein>
    <submittedName>
        <fullName evidence="1">Agamous-like MADS-box protein AGL62</fullName>
    </submittedName>
</protein>
<organism evidence="1 2">
    <name type="scientific">Canna indica</name>
    <name type="common">Indian-shot</name>
    <dbReference type="NCBI Taxonomy" id="4628"/>
    <lineage>
        <taxon>Eukaryota</taxon>
        <taxon>Viridiplantae</taxon>
        <taxon>Streptophyta</taxon>
        <taxon>Embryophyta</taxon>
        <taxon>Tracheophyta</taxon>
        <taxon>Spermatophyta</taxon>
        <taxon>Magnoliopsida</taxon>
        <taxon>Liliopsida</taxon>
        <taxon>Zingiberales</taxon>
        <taxon>Cannaceae</taxon>
        <taxon>Canna</taxon>
    </lineage>
</organism>
<evidence type="ECO:0000313" key="2">
    <source>
        <dbReference type="Proteomes" id="UP001327560"/>
    </source>
</evidence>
<name>A0AAQ3K7K0_9LILI</name>
<dbReference type="Proteomes" id="UP001327560">
    <property type="component" value="Chromosome 4"/>
</dbReference>
<proteinExistence type="predicted"/>
<sequence>MELHDIVEAEKKEREALEKAMKKEKEGHTVFVCYADVDSLGVEELQEIEKSLLELRSSVAKRANHLLRESCSFGRK</sequence>
<dbReference type="EMBL" id="CP136893">
    <property type="protein sequence ID" value="WOL03577.1"/>
    <property type="molecule type" value="Genomic_DNA"/>
</dbReference>
<reference evidence="1 2" key="1">
    <citation type="submission" date="2023-10" db="EMBL/GenBank/DDBJ databases">
        <title>Chromosome-scale genome assembly provides insights into flower coloration mechanisms of Canna indica.</title>
        <authorList>
            <person name="Li C."/>
        </authorList>
    </citation>
    <scope>NUCLEOTIDE SEQUENCE [LARGE SCALE GENOMIC DNA]</scope>
    <source>
        <tissue evidence="1">Flower</tissue>
    </source>
</reference>
<accession>A0AAQ3K7K0</accession>
<dbReference type="AlphaFoldDB" id="A0AAQ3K7K0"/>
<gene>
    <name evidence="1" type="ORF">Cni_G12297</name>
</gene>
<evidence type="ECO:0000313" key="1">
    <source>
        <dbReference type="EMBL" id="WOL03577.1"/>
    </source>
</evidence>
<keyword evidence="2" id="KW-1185">Reference proteome</keyword>